<feature type="transmembrane region" description="Helical" evidence="2">
    <location>
        <begin position="100"/>
        <end position="119"/>
    </location>
</feature>
<dbReference type="InParanoid" id="K3WZ17"/>
<proteinExistence type="inferred from homology"/>
<reference evidence="5" key="2">
    <citation type="submission" date="2010-04" db="EMBL/GenBank/DDBJ databases">
        <authorList>
            <person name="Buell R."/>
            <person name="Hamilton J."/>
            <person name="Hostetler J."/>
        </authorList>
    </citation>
    <scope>NUCLEOTIDE SEQUENCE [LARGE SCALE GENOMIC DNA]</scope>
    <source>
        <strain evidence="5">DAOM:BR144</strain>
    </source>
</reference>
<evidence type="ECO:0000313" key="5">
    <source>
        <dbReference type="Proteomes" id="UP000019132"/>
    </source>
</evidence>
<dbReference type="PANTHER" id="PTHR42886:SF29">
    <property type="entry name" value="PUMMELIG, ISOFORM A"/>
    <property type="match status" value="1"/>
</dbReference>
<dbReference type="InterPro" id="IPR029058">
    <property type="entry name" value="AB_hydrolase_fold"/>
</dbReference>
<feature type="transmembrane region" description="Helical" evidence="2">
    <location>
        <begin position="78"/>
        <end position="94"/>
    </location>
</feature>
<dbReference type="GO" id="GO:0042171">
    <property type="term" value="F:lysophosphatidic acid acyltransferase activity"/>
    <property type="evidence" value="ECO:0007669"/>
    <property type="project" value="TreeGrafter"/>
</dbReference>
<dbReference type="GO" id="GO:0055088">
    <property type="term" value="P:lipid homeostasis"/>
    <property type="evidence" value="ECO:0007669"/>
    <property type="project" value="TreeGrafter"/>
</dbReference>
<dbReference type="EMBL" id="GL376623">
    <property type="status" value="NOT_ANNOTATED_CDS"/>
    <property type="molecule type" value="Genomic_DNA"/>
</dbReference>
<evidence type="ECO:0000313" key="4">
    <source>
        <dbReference type="EnsemblProtists" id="PYU1_T010216"/>
    </source>
</evidence>
<reference evidence="4" key="3">
    <citation type="submission" date="2015-02" db="UniProtKB">
        <authorList>
            <consortium name="EnsemblProtists"/>
        </authorList>
    </citation>
    <scope>IDENTIFICATION</scope>
    <source>
        <strain evidence="4">DAOM BR144</strain>
    </source>
</reference>
<feature type="domain" description="AB hydrolase-1" evidence="3">
    <location>
        <begin position="205"/>
        <end position="467"/>
    </location>
</feature>
<dbReference type="SUPFAM" id="SSF53474">
    <property type="entry name" value="alpha/beta-Hydrolases"/>
    <property type="match status" value="1"/>
</dbReference>
<keyword evidence="2" id="KW-1133">Transmembrane helix</keyword>
<dbReference type="EnsemblProtists" id="PYU1_T010216">
    <property type="protein sequence ID" value="PYU1_T010216"/>
    <property type="gene ID" value="PYU1_G010196"/>
</dbReference>
<name>K3WZ17_GLOUD</name>
<reference evidence="5" key="1">
    <citation type="journal article" date="2010" name="Genome Biol.">
        <title>Genome sequence of the necrotrophic plant pathogen Pythium ultimum reveals original pathogenicity mechanisms and effector repertoire.</title>
        <authorList>
            <person name="Levesque C.A."/>
            <person name="Brouwer H."/>
            <person name="Cano L."/>
            <person name="Hamilton J.P."/>
            <person name="Holt C."/>
            <person name="Huitema E."/>
            <person name="Raffaele S."/>
            <person name="Robideau G.P."/>
            <person name="Thines M."/>
            <person name="Win J."/>
            <person name="Zerillo M.M."/>
            <person name="Beakes G.W."/>
            <person name="Boore J.L."/>
            <person name="Busam D."/>
            <person name="Dumas B."/>
            <person name="Ferriera S."/>
            <person name="Fuerstenberg S.I."/>
            <person name="Gachon C.M."/>
            <person name="Gaulin E."/>
            <person name="Govers F."/>
            <person name="Grenville-Briggs L."/>
            <person name="Horner N."/>
            <person name="Hostetler J."/>
            <person name="Jiang R.H."/>
            <person name="Johnson J."/>
            <person name="Krajaejun T."/>
            <person name="Lin H."/>
            <person name="Meijer H.J."/>
            <person name="Moore B."/>
            <person name="Morris P."/>
            <person name="Phuntmart V."/>
            <person name="Puiu D."/>
            <person name="Shetty J."/>
            <person name="Stajich J.E."/>
            <person name="Tripathy S."/>
            <person name="Wawra S."/>
            <person name="van West P."/>
            <person name="Whitty B.R."/>
            <person name="Coutinho P.M."/>
            <person name="Henrissat B."/>
            <person name="Martin F."/>
            <person name="Thomas P.D."/>
            <person name="Tyler B.M."/>
            <person name="De Vries R.P."/>
            <person name="Kamoun S."/>
            <person name="Yandell M."/>
            <person name="Tisserat N."/>
            <person name="Buell C.R."/>
        </authorList>
    </citation>
    <scope>NUCLEOTIDE SEQUENCE</scope>
    <source>
        <strain evidence="5">DAOM:BR144</strain>
    </source>
</reference>
<dbReference type="PANTHER" id="PTHR42886">
    <property type="entry name" value="RE40534P-RELATED"/>
    <property type="match status" value="1"/>
</dbReference>
<dbReference type="GO" id="GO:0052689">
    <property type="term" value="F:carboxylic ester hydrolase activity"/>
    <property type="evidence" value="ECO:0007669"/>
    <property type="project" value="TreeGrafter"/>
</dbReference>
<feature type="transmembrane region" description="Helical" evidence="2">
    <location>
        <begin position="26"/>
        <end position="45"/>
    </location>
</feature>
<protein>
    <recommendedName>
        <fullName evidence="3">AB hydrolase-1 domain-containing protein</fullName>
    </recommendedName>
</protein>
<dbReference type="AlphaFoldDB" id="K3WZ17"/>
<feature type="transmembrane region" description="Helical" evidence="2">
    <location>
        <begin position="51"/>
        <end position="71"/>
    </location>
</feature>
<dbReference type="Proteomes" id="UP000019132">
    <property type="component" value="Unassembled WGS sequence"/>
</dbReference>
<keyword evidence="5" id="KW-1185">Reference proteome</keyword>
<dbReference type="Gene3D" id="3.40.50.1820">
    <property type="entry name" value="alpha/beta hydrolase"/>
    <property type="match status" value="1"/>
</dbReference>
<comment type="similarity">
    <text evidence="1">Belongs to the peptidase S33 family. ABHD4/ABHD5 subfamily.</text>
</comment>
<dbReference type="Pfam" id="PF00561">
    <property type="entry name" value="Abhydrolase_1"/>
    <property type="match status" value="1"/>
</dbReference>
<dbReference type="InterPro" id="IPR000073">
    <property type="entry name" value="AB_hydrolase_1"/>
</dbReference>
<keyword evidence="2" id="KW-0472">Membrane</keyword>
<dbReference type="eggNOG" id="KOG4409">
    <property type="taxonomic scope" value="Eukaryota"/>
</dbReference>
<evidence type="ECO:0000259" key="3">
    <source>
        <dbReference type="Pfam" id="PF00561"/>
    </source>
</evidence>
<sequence>MRNSAKDEEIRPAGPPSWLQSGFTRALLLLLTPFVLFLLLLWWLVGLLLTLSGTLVAAFTVILAWTLYLTIPSISTHLLDWPLVLTVGALLSVLTAKSKWAQLGIWLALTVYAIVRVSLLDLEDGSTEKRLVTALAIECCVFPAWLLICNLRLWLPASDDVLEDVEAKIYRKYVLTEVNLKKVAGLGTVHVPYCGDNKQLPPRNIVLMHGYMAGNAFWAANLQALAKSFNVYAVEWRGIGRSVRPTFNAKTDYEIDDFFVESLEQWRREIQLDRFILCAHSMGAMYSTYYATKYSHHIEHLILVSPAGVNGSDTKDEELGGFWRFIAKHQITPMSAIRFAGPFGLTLVQWAMRRRIAWTPPSNIIRSGELDFDQITLYCYHNWALKKSGEMALHTDLHPGASARRTPLSRLLTPATIKVPLTIMYGGGSDWMNAQHGEAVVRSLEKTHYAVFRLVPLAGHQVFMDNPVDFNRMVIEAVHEHERSIAFP</sequence>
<evidence type="ECO:0000256" key="2">
    <source>
        <dbReference type="SAM" id="Phobius"/>
    </source>
</evidence>
<accession>K3WZ17</accession>
<keyword evidence="2" id="KW-0812">Transmembrane</keyword>
<evidence type="ECO:0000256" key="1">
    <source>
        <dbReference type="ARBA" id="ARBA00038097"/>
    </source>
</evidence>
<dbReference type="STRING" id="431595.K3WZ17"/>
<dbReference type="OMA" id="WMNSEYG"/>
<dbReference type="VEuPathDB" id="FungiDB:PYU1_G010196"/>
<dbReference type="HOGENOM" id="CLU_017361_2_0_1"/>
<organism evidence="4 5">
    <name type="scientific">Globisporangium ultimum (strain ATCC 200006 / CBS 805.95 / DAOM BR144)</name>
    <name type="common">Pythium ultimum</name>
    <dbReference type="NCBI Taxonomy" id="431595"/>
    <lineage>
        <taxon>Eukaryota</taxon>
        <taxon>Sar</taxon>
        <taxon>Stramenopiles</taxon>
        <taxon>Oomycota</taxon>
        <taxon>Peronosporomycetes</taxon>
        <taxon>Pythiales</taxon>
        <taxon>Pythiaceae</taxon>
        <taxon>Globisporangium</taxon>
    </lineage>
</organism>
<dbReference type="GO" id="GO:0006654">
    <property type="term" value="P:phosphatidic acid biosynthetic process"/>
    <property type="evidence" value="ECO:0007669"/>
    <property type="project" value="TreeGrafter"/>
</dbReference>